<reference evidence="9 10" key="1">
    <citation type="submission" date="2011-12" db="EMBL/GenBank/DDBJ databases">
        <title>The Genome Sequence of Prevotella micans F0438.</title>
        <authorList>
            <consortium name="The Broad Institute Genome Sequencing Platform"/>
            <person name="Earl A."/>
            <person name="Ward D."/>
            <person name="Feldgarden M."/>
            <person name="Gevers D."/>
            <person name="Izard J."/>
            <person name="Baranova O.V."/>
            <person name="Blanton J.M."/>
            <person name="Wade W.G."/>
            <person name="Dewhirst F.E."/>
            <person name="Young S.K."/>
            <person name="Zeng Q."/>
            <person name="Gargeya S."/>
            <person name="Fitzgerald M."/>
            <person name="Haas B."/>
            <person name="Abouelleil A."/>
            <person name="Alvarado L."/>
            <person name="Arachchi H.M."/>
            <person name="Berlin A."/>
            <person name="Chapman S.B."/>
            <person name="Gearin G."/>
            <person name="Goldberg J."/>
            <person name="Griggs A."/>
            <person name="Gujja S."/>
            <person name="Hansen M."/>
            <person name="Heiman D."/>
            <person name="Howarth C."/>
            <person name="Larimer J."/>
            <person name="Lui A."/>
            <person name="MacDonald P.J.P."/>
            <person name="McCowen C."/>
            <person name="Montmayeur A."/>
            <person name="Murphy C."/>
            <person name="Neiman D."/>
            <person name="Pearson M."/>
            <person name="Priest M."/>
            <person name="Roberts A."/>
            <person name="Saif S."/>
            <person name="Shea T."/>
            <person name="Sisk P."/>
            <person name="Stolte C."/>
            <person name="Sykes S."/>
            <person name="Wortman J."/>
            <person name="Nusbaum C."/>
            <person name="Birren B."/>
        </authorList>
    </citation>
    <scope>NUCLEOTIDE SEQUENCE [LARGE SCALE GENOMIC DNA]</scope>
    <source>
        <strain evidence="9 10">F0438</strain>
    </source>
</reference>
<dbReference type="HOGENOM" id="CLU_013133_1_2_10"/>
<keyword evidence="5 7" id="KW-1133">Transmembrane helix</keyword>
<feature type="transmembrane region" description="Helical" evidence="7">
    <location>
        <begin position="397"/>
        <end position="415"/>
    </location>
</feature>
<gene>
    <name evidence="9" type="ORF">HMPREF9140_00233</name>
</gene>
<keyword evidence="6 7" id="KW-0472">Membrane</keyword>
<feature type="transmembrane region" description="Helical" evidence="7">
    <location>
        <begin position="288"/>
        <end position="306"/>
    </location>
</feature>
<comment type="caution">
    <text evidence="9">The sequence shown here is derived from an EMBL/GenBank/DDBJ whole genome shotgun (WGS) entry which is preliminary data.</text>
</comment>
<dbReference type="eggNOG" id="COG2211">
    <property type="taxonomic scope" value="Bacteria"/>
</dbReference>
<dbReference type="GO" id="GO:0015213">
    <property type="term" value="F:uridine transmembrane transporter activity"/>
    <property type="evidence" value="ECO:0007669"/>
    <property type="project" value="TreeGrafter"/>
</dbReference>
<dbReference type="InterPro" id="IPR004740">
    <property type="entry name" value="Nuc_H_symport"/>
</dbReference>
<feature type="transmembrane region" description="Helical" evidence="7">
    <location>
        <begin position="101"/>
        <end position="126"/>
    </location>
</feature>
<evidence type="ECO:0000313" key="10">
    <source>
        <dbReference type="Proteomes" id="UP000016023"/>
    </source>
</evidence>
<feature type="transmembrane region" description="Helical" evidence="7">
    <location>
        <begin position="138"/>
        <end position="155"/>
    </location>
</feature>
<keyword evidence="10" id="KW-1185">Reference proteome</keyword>
<accession>H1PZZ5</accession>
<evidence type="ECO:0000256" key="3">
    <source>
        <dbReference type="ARBA" id="ARBA00022475"/>
    </source>
</evidence>
<feature type="domain" description="Major facilitator superfamily (MFS) profile" evidence="8">
    <location>
        <begin position="214"/>
        <end position="420"/>
    </location>
</feature>
<dbReference type="EMBL" id="AGWK01000006">
    <property type="protein sequence ID" value="EHO74579.1"/>
    <property type="molecule type" value="Genomic_DNA"/>
</dbReference>
<dbReference type="Proteomes" id="UP000016023">
    <property type="component" value="Unassembled WGS sequence"/>
</dbReference>
<organism evidence="9 10">
    <name type="scientific">Prevotella micans F0438</name>
    <dbReference type="NCBI Taxonomy" id="883158"/>
    <lineage>
        <taxon>Bacteria</taxon>
        <taxon>Pseudomonadati</taxon>
        <taxon>Bacteroidota</taxon>
        <taxon>Bacteroidia</taxon>
        <taxon>Bacteroidales</taxon>
        <taxon>Prevotellaceae</taxon>
        <taxon>Prevotella</taxon>
    </lineage>
</organism>
<evidence type="ECO:0000256" key="2">
    <source>
        <dbReference type="ARBA" id="ARBA00022448"/>
    </source>
</evidence>
<keyword evidence="2" id="KW-0813">Transport</keyword>
<protein>
    <recommendedName>
        <fullName evidence="8">Major facilitator superfamily (MFS) profile domain-containing protein</fullName>
    </recommendedName>
</protein>
<evidence type="ECO:0000256" key="6">
    <source>
        <dbReference type="ARBA" id="ARBA00023136"/>
    </source>
</evidence>
<feature type="transmembrane region" description="Helical" evidence="7">
    <location>
        <begin position="7"/>
        <end position="26"/>
    </location>
</feature>
<evidence type="ECO:0000313" key="9">
    <source>
        <dbReference type="EMBL" id="EHO74579.1"/>
    </source>
</evidence>
<dbReference type="GO" id="GO:0015212">
    <property type="term" value="F:cytidine transmembrane transporter activity"/>
    <property type="evidence" value="ECO:0007669"/>
    <property type="project" value="TreeGrafter"/>
</dbReference>
<dbReference type="PANTHER" id="PTHR23522">
    <property type="entry name" value="BLL5896 PROTEIN"/>
    <property type="match status" value="1"/>
</dbReference>
<dbReference type="STRING" id="883158.HMPREF9140_00233"/>
<dbReference type="GO" id="GO:0005886">
    <property type="term" value="C:plasma membrane"/>
    <property type="evidence" value="ECO:0007669"/>
    <property type="project" value="UniProtKB-SubCell"/>
</dbReference>
<dbReference type="Pfam" id="PF03825">
    <property type="entry name" value="Nuc_H_symport"/>
    <property type="match status" value="1"/>
</dbReference>
<dbReference type="SUPFAM" id="SSF103473">
    <property type="entry name" value="MFS general substrate transporter"/>
    <property type="match status" value="1"/>
</dbReference>
<sequence length="420" mass="45979">MNLKFRLALMNFLEFAVWGAYLTSMGRYLGNLGMGDKIALFYSMQGVVSIFMPALIGIVADRWVQAQRMLGLCHLAAGAFMIATAFYGANATDGVDFTTLFALYSMSVAFYMPTLALSNSVAYSALTQAGMDTVKTFPSIRVFGTIGFIATMWLVDIMGFQSNQNQFITSGVVSLLLFLYTFKLPGCPVSSGGDRKSFVDAFGLRAFALFKQKKMAIFFVFSMLLGVSLQITNSFANPFLFSFGAQDVFKEAFGVQHANILISLSQVSETCCILLIPFFMKRYGIKNVMLIAMFAWVLRFGLFGLGNPGFPGVLLFILSMIVYGVAFDFFNISGSLFVDQSTDPSLRSSAQGLFMLMTNGIGATVGTLAAQTVINNYTKPLTIGADTFTVGNWSACWYIFAAYALVIAVCFSIVFRPKKI</sequence>
<evidence type="ECO:0000259" key="8">
    <source>
        <dbReference type="PROSITE" id="PS50850"/>
    </source>
</evidence>
<dbReference type="InterPro" id="IPR036259">
    <property type="entry name" value="MFS_trans_sf"/>
</dbReference>
<dbReference type="AlphaFoldDB" id="H1PZZ5"/>
<feature type="transmembrane region" description="Helical" evidence="7">
    <location>
        <begin position="215"/>
        <end position="236"/>
    </location>
</feature>
<feature type="transmembrane region" description="Helical" evidence="7">
    <location>
        <begin position="312"/>
        <end position="332"/>
    </location>
</feature>
<keyword evidence="4 7" id="KW-0812">Transmembrane</keyword>
<dbReference type="RefSeq" id="WP_006951160.1">
    <property type="nucleotide sequence ID" value="NZ_JH594521.1"/>
</dbReference>
<proteinExistence type="predicted"/>
<dbReference type="PANTHER" id="PTHR23522:SF4">
    <property type="entry name" value="NUCLEOSIDE PERMEASE NUPG-RELATED"/>
    <property type="match status" value="1"/>
</dbReference>
<feature type="transmembrane region" description="Helical" evidence="7">
    <location>
        <begin position="38"/>
        <end position="60"/>
    </location>
</feature>
<dbReference type="PROSITE" id="PS50850">
    <property type="entry name" value="MFS"/>
    <property type="match status" value="1"/>
</dbReference>
<comment type="subcellular location">
    <subcellularLocation>
        <location evidence="1">Cell membrane</location>
        <topology evidence="1">Multi-pass membrane protein</topology>
    </subcellularLocation>
</comment>
<dbReference type="Gene3D" id="1.20.1250.20">
    <property type="entry name" value="MFS general substrate transporter like domains"/>
    <property type="match status" value="2"/>
</dbReference>
<dbReference type="PATRIC" id="fig|883158.3.peg.240"/>
<feature type="transmembrane region" description="Helical" evidence="7">
    <location>
        <begin position="256"/>
        <end position="276"/>
    </location>
</feature>
<keyword evidence="3" id="KW-1003">Cell membrane</keyword>
<feature type="transmembrane region" description="Helical" evidence="7">
    <location>
        <begin position="167"/>
        <end position="186"/>
    </location>
</feature>
<evidence type="ECO:0000256" key="7">
    <source>
        <dbReference type="SAM" id="Phobius"/>
    </source>
</evidence>
<evidence type="ECO:0000256" key="4">
    <source>
        <dbReference type="ARBA" id="ARBA00022692"/>
    </source>
</evidence>
<evidence type="ECO:0000256" key="5">
    <source>
        <dbReference type="ARBA" id="ARBA00022989"/>
    </source>
</evidence>
<evidence type="ECO:0000256" key="1">
    <source>
        <dbReference type="ARBA" id="ARBA00004651"/>
    </source>
</evidence>
<name>H1PZZ5_9BACT</name>
<dbReference type="InterPro" id="IPR020846">
    <property type="entry name" value="MFS_dom"/>
</dbReference>
<feature type="transmembrane region" description="Helical" evidence="7">
    <location>
        <begin position="353"/>
        <end position="377"/>
    </location>
</feature>
<feature type="transmembrane region" description="Helical" evidence="7">
    <location>
        <begin position="72"/>
        <end position="89"/>
    </location>
</feature>